<dbReference type="OrthoDB" id="1431247at2759"/>
<name>A0A8J5STR0_ZIZPA</name>
<feature type="region of interest" description="Disordered" evidence="3">
    <location>
        <begin position="125"/>
        <end position="243"/>
    </location>
</feature>
<sequence>MASNKQSAAAAAAADELQEDQTELQPKFEWVENANNFLLRLNLAGFKKEDFRVQVDRAGRLTILGQRPATADARRTRFRKVFQLPSTANTDDITGRFEANVLTITVPKRPAAAPPATIQDIIGNKQQPQQQDAKPSSQDEDAKPNDESSKNKEDDEAKMKKPDEAMKKKEEEKENKAKTRSKQDVQEKEHKPTPAERPNEQDKPADAPSDKQQQAKPIVDRESLAEKVKRRAEEETATAAAAAEAAAEEKTTAFISGWKERVAGELEQLADMKWADGLMEVARKNKEVIATAVAAFSLGFFVSHKLFSRR</sequence>
<dbReference type="Pfam" id="PF00011">
    <property type="entry name" value="HSP20"/>
    <property type="match status" value="1"/>
</dbReference>
<dbReference type="PANTHER" id="PTHR43670:SF114">
    <property type="entry name" value="OS05G0592000 PROTEIN"/>
    <property type="match status" value="1"/>
</dbReference>
<feature type="compositionally biased region" description="Basic and acidic residues" evidence="3">
    <location>
        <begin position="140"/>
        <end position="209"/>
    </location>
</feature>
<protein>
    <recommendedName>
        <fullName evidence="4">SHSP domain-containing protein</fullName>
    </recommendedName>
</protein>
<feature type="region of interest" description="Disordered" evidence="3">
    <location>
        <begin position="1"/>
        <end position="20"/>
    </location>
</feature>
<dbReference type="InterPro" id="IPR002068">
    <property type="entry name" value="A-crystallin/Hsp20_dom"/>
</dbReference>
<evidence type="ECO:0000313" key="6">
    <source>
        <dbReference type="Proteomes" id="UP000729402"/>
    </source>
</evidence>
<feature type="domain" description="SHSP" evidence="4">
    <location>
        <begin position="19"/>
        <end position="124"/>
    </location>
</feature>
<dbReference type="GO" id="GO:0034605">
    <property type="term" value="P:cellular response to heat"/>
    <property type="evidence" value="ECO:0007669"/>
    <property type="project" value="TreeGrafter"/>
</dbReference>
<gene>
    <name evidence="5" type="ORF">GUJ93_ZPchr0005g14337</name>
</gene>
<evidence type="ECO:0000256" key="1">
    <source>
        <dbReference type="PROSITE-ProRule" id="PRU00285"/>
    </source>
</evidence>
<evidence type="ECO:0000313" key="5">
    <source>
        <dbReference type="EMBL" id="KAG8069098.1"/>
    </source>
</evidence>
<reference evidence="5" key="2">
    <citation type="submission" date="2021-02" db="EMBL/GenBank/DDBJ databases">
        <authorList>
            <person name="Kimball J.A."/>
            <person name="Haas M.W."/>
            <person name="Macchietto M."/>
            <person name="Kono T."/>
            <person name="Duquette J."/>
            <person name="Shao M."/>
        </authorList>
    </citation>
    <scope>NUCLEOTIDE SEQUENCE</scope>
    <source>
        <tissue evidence="5">Fresh leaf tissue</tissue>
    </source>
</reference>
<dbReference type="EMBL" id="JAAALK010000284">
    <property type="protein sequence ID" value="KAG8069098.1"/>
    <property type="molecule type" value="Genomic_DNA"/>
</dbReference>
<dbReference type="AlphaFoldDB" id="A0A8J5STR0"/>
<feature type="compositionally biased region" description="Polar residues" evidence="3">
    <location>
        <begin position="125"/>
        <end position="136"/>
    </location>
</feature>
<dbReference type="PROSITE" id="PS01031">
    <property type="entry name" value="SHSP"/>
    <property type="match status" value="1"/>
</dbReference>
<keyword evidence="6" id="KW-1185">Reference proteome</keyword>
<organism evidence="5 6">
    <name type="scientific">Zizania palustris</name>
    <name type="common">Northern wild rice</name>
    <dbReference type="NCBI Taxonomy" id="103762"/>
    <lineage>
        <taxon>Eukaryota</taxon>
        <taxon>Viridiplantae</taxon>
        <taxon>Streptophyta</taxon>
        <taxon>Embryophyta</taxon>
        <taxon>Tracheophyta</taxon>
        <taxon>Spermatophyta</taxon>
        <taxon>Magnoliopsida</taxon>
        <taxon>Liliopsida</taxon>
        <taxon>Poales</taxon>
        <taxon>Poaceae</taxon>
        <taxon>BOP clade</taxon>
        <taxon>Oryzoideae</taxon>
        <taxon>Oryzeae</taxon>
        <taxon>Zizaniinae</taxon>
        <taxon>Zizania</taxon>
    </lineage>
</organism>
<accession>A0A8J5STR0</accession>
<reference evidence="5" key="1">
    <citation type="journal article" date="2021" name="bioRxiv">
        <title>Whole Genome Assembly and Annotation of Northern Wild Rice, Zizania palustris L., Supports a Whole Genome Duplication in the Zizania Genus.</title>
        <authorList>
            <person name="Haas M."/>
            <person name="Kono T."/>
            <person name="Macchietto M."/>
            <person name="Millas R."/>
            <person name="McGilp L."/>
            <person name="Shao M."/>
            <person name="Duquette J."/>
            <person name="Hirsch C.N."/>
            <person name="Kimball J."/>
        </authorList>
    </citation>
    <scope>NUCLEOTIDE SEQUENCE</scope>
    <source>
        <tissue evidence="5">Fresh leaf tissue</tissue>
    </source>
</reference>
<comment type="similarity">
    <text evidence="1 2">Belongs to the small heat shock protein (HSP20) family.</text>
</comment>
<dbReference type="PANTHER" id="PTHR43670">
    <property type="entry name" value="HEAT SHOCK PROTEIN 26"/>
    <property type="match status" value="1"/>
</dbReference>
<feature type="compositionally biased region" description="Basic and acidic residues" evidence="3">
    <location>
        <begin position="218"/>
        <end position="234"/>
    </location>
</feature>
<proteinExistence type="inferred from homology"/>
<evidence type="ECO:0000256" key="3">
    <source>
        <dbReference type="SAM" id="MobiDB-lite"/>
    </source>
</evidence>
<evidence type="ECO:0000256" key="2">
    <source>
        <dbReference type="RuleBase" id="RU003616"/>
    </source>
</evidence>
<evidence type="ECO:0000259" key="4">
    <source>
        <dbReference type="PROSITE" id="PS01031"/>
    </source>
</evidence>
<dbReference type="CDD" id="cd06464">
    <property type="entry name" value="ACD_sHsps-like"/>
    <property type="match status" value="1"/>
</dbReference>
<dbReference type="Proteomes" id="UP000729402">
    <property type="component" value="Unassembled WGS sequence"/>
</dbReference>
<comment type="caution">
    <text evidence="5">The sequence shown here is derived from an EMBL/GenBank/DDBJ whole genome shotgun (WGS) entry which is preliminary data.</text>
</comment>